<sequence length="192" mass="21017">MNWTVFDYGEVIVKRTQAIPKLAATMGVAVEDFEPRYWDLRDPYDRGCADLEYWGGIGAALGVGVDAALSEELTQLDIEGWLDVEPTTIELLEALAEAGVALALLSNAPSSMGRVVERQDWAAHFRTLVFSGDLGFAKPDKRIYDVVAAKLDARPADCLFFDDRQVNVDGAIAAGWKAHRWLGAEEAKSQVG</sequence>
<dbReference type="EMBL" id="FNON01000002">
    <property type="protein sequence ID" value="SDX22372.1"/>
    <property type="molecule type" value="Genomic_DNA"/>
</dbReference>
<dbReference type="GO" id="GO:0016787">
    <property type="term" value="F:hydrolase activity"/>
    <property type="evidence" value="ECO:0007669"/>
    <property type="project" value="UniProtKB-KW"/>
</dbReference>
<keyword evidence="2" id="KW-1185">Reference proteome</keyword>
<dbReference type="Gene3D" id="3.40.50.1000">
    <property type="entry name" value="HAD superfamily/HAD-like"/>
    <property type="match status" value="1"/>
</dbReference>
<dbReference type="CDD" id="cd02603">
    <property type="entry name" value="HAD_sEH-N_like"/>
    <property type="match status" value="1"/>
</dbReference>
<dbReference type="SUPFAM" id="SSF56784">
    <property type="entry name" value="HAD-like"/>
    <property type="match status" value="1"/>
</dbReference>
<dbReference type="OrthoDB" id="9797415at2"/>
<dbReference type="NCBIfam" id="TIGR01509">
    <property type="entry name" value="HAD-SF-IA-v3"/>
    <property type="match status" value="1"/>
</dbReference>
<reference evidence="1 2" key="1">
    <citation type="submission" date="2016-10" db="EMBL/GenBank/DDBJ databases">
        <authorList>
            <person name="de Groot N.N."/>
        </authorList>
    </citation>
    <scope>NUCLEOTIDE SEQUENCE [LARGE SCALE GENOMIC DNA]</scope>
    <source>
        <strain evidence="1 2">CPCC 202699</strain>
    </source>
</reference>
<name>A0A1H2ZXX1_9PSEU</name>
<proteinExistence type="predicted"/>
<dbReference type="Proteomes" id="UP000199515">
    <property type="component" value="Unassembled WGS sequence"/>
</dbReference>
<evidence type="ECO:0000313" key="1">
    <source>
        <dbReference type="EMBL" id="SDX22372.1"/>
    </source>
</evidence>
<organism evidence="1 2">
    <name type="scientific">Amycolatopsis xylanica</name>
    <dbReference type="NCBI Taxonomy" id="589385"/>
    <lineage>
        <taxon>Bacteria</taxon>
        <taxon>Bacillati</taxon>
        <taxon>Actinomycetota</taxon>
        <taxon>Actinomycetes</taxon>
        <taxon>Pseudonocardiales</taxon>
        <taxon>Pseudonocardiaceae</taxon>
        <taxon>Amycolatopsis</taxon>
    </lineage>
</organism>
<dbReference type="PANTHER" id="PTHR43611">
    <property type="entry name" value="ALPHA-D-GLUCOSE 1-PHOSPHATE PHOSPHATASE"/>
    <property type="match status" value="1"/>
</dbReference>
<evidence type="ECO:0000313" key="2">
    <source>
        <dbReference type="Proteomes" id="UP000199515"/>
    </source>
</evidence>
<dbReference type="Pfam" id="PF00702">
    <property type="entry name" value="Hydrolase"/>
    <property type="match status" value="1"/>
</dbReference>
<dbReference type="RefSeq" id="WP_091288567.1">
    <property type="nucleotide sequence ID" value="NZ_FNON01000002.1"/>
</dbReference>
<dbReference type="InterPro" id="IPR006439">
    <property type="entry name" value="HAD-SF_hydro_IA"/>
</dbReference>
<dbReference type="PANTHER" id="PTHR43611:SF3">
    <property type="entry name" value="FLAVIN MONONUCLEOTIDE HYDROLASE 1, CHLOROPLATIC"/>
    <property type="match status" value="1"/>
</dbReference>
<dbReference type="PRINTS" id="PR00413">
    <property type="entry name" value="HADHALOGNASE"/>
</dbReference>
<dbReference type="InterPro" id="IPR023214">
    <property type="entry name" value="HAD_sf"/>
</dbReference>
<protein>
    <submittedName>
        <fullName evidence="1">Putative hydrolase of the HAD superfamily</fullName>
    </submittedName>
</protein>
<dbReference type="STRING" id="589385.SAMN05421504_102718"/>
<keyword evidence="1" id="KW-0378">Hydrolase</keyword>
<dbReference type="InterPro" id="IPR036412">
    <property type="entry name" value="HAD-like_sf"/>
</dbReference>
<accession>A0A1H2ZXX1</accession>
<gene>
    <name evidence="1" type="ORF">SAMN05421504_102718</name>
</gene>
<dbReference type="AlphaFoldDB" id="A0A1H2ZXX1"/>